<evidence type="ECO:0000256" key="6">
    <source>
        <dbReference type="ARBA" id="ARBA00022516"/>
    </source>
</evidence>
<sequence length="169" mass="18243">MNKNIVPNLFTFANLTCGILAIIFTLSKSYTIAGILILLAALIDRYDGRVARKLNVSSPLGKELDSLADLVSFGAAPAIVMWSLSLQNLGVIGYIVTIIFPIAGAYRLARFNVTTFNNVFMGVPITIAGAIMAIDILIVSLNSSHTIVSAVMMLILSYLMVSTLQIKKF</sequence>
<evidence type="ECO:0000256" key="2">
    <source>
        <dbReference type="ARBA" id="ARBA00004127"/>
    </source>
</evidence>
<dbReference type="GO" id="GO:0003882">
    <property type="term" value="F:CDP-diacylglycerol-serine O-phosphatidyltransferase activity"/>
    <property type="evidence" value="ECO:0007669"/>
    <property type="project" value="UniProtKB-EC"/>
</dbReference>
<evidence type="ECO:0000256" key="10">
    <source>
        <dbReference type="ARBA" id="ARBA00023098"/>
    </source>
</evidence>
<reference evidence="17 18" key="1">
    <citation type="journal article" date="2014" name="Genome Announc.">
        <title>Draft Genome Sequence of Fervidicella metallireducens Strain AeBT, an Iron-Reducing Thermoanaerobe from the Great Artesian Basin.</title>
        <authorList>
            <person name="Patel B.K."/>
        </authorList>
    </citation>
    <scope>NUCLEOTIDE SEQUENCE [LARGE SCALE GENOMIC DNA]</scope>
    <source>
        <strain evidence="17 18">AeB</strain>
    </source>
</reference>
<dbReference type="AlphaFoldDB" id="A0A017RYS3"/>
<evidence type="ECO:0000256" key="1">
    <source>
        <dbReference type="ARBA" id="ARBA00000287"/>
    </source>
</evidence>
<feature type="transmembrane region" description="Helical" evidence="16">
    <location>
        <begin position="12"/>
        <end position="43"/>
    </location>
</feature>
<dbReference type="InterPro" id="IPR050324">
    <property type="entry name" value="CDP-alcohol_PTase-I"/>
</dbReference>
<protein>
    <recommendedName>
        <fullName evidence="5">CDP-diacylglycerol--serine O-phosphatidyltransferase</fullName>
        <ecNumber evidence="4">2.7.8.8</ecNumber>
    </recommendedName>
    <alternativeName>
        <fullName evidence="14">Phosphatidylserine synthase</fullName>
    </alternativeName>
</protein>
<evidence type="ECO:0000256" key="5">
    <source>
        <dbReference type="ARBA" id="ARBA00017171"/>
    </source>
</evidence>
<dbReference type="PROSITE" id="PS00379">
    <property type="entry name" value="CDP_ALCOHOL_P_TRANSF"/>
    <property type="match status" value="1"/>
</dbReference>
<name>A0A017RYS3_9CLOT</name>
<dbReference type="InterPro" id="IPR043130">
    <property type="entry name" value="CDP-OH_PTrfase_TM_dom"/>
</dbReference>
<comment type="similarity">
    <text evidence="3 15">Belongs to the CDP-alcohol phosphatidyltransferase class-I family.</text>
</comment>
<dbReference type="PANTHER" id="PTHR14269">
    <property type="entry name" value="CDP-DIACYLGLYCEROL--GLYCEROL-3-PHOSPHATE 3-PHOSPHATIDYLTRANSFERASE-RELATED"/>
    <property type="match status" value="1"/>
</dbReference>
<dbReference type="EC" id="2.7.8.8" evidence="4"/>
<keyword evidence="12" id="KW-0594">Phospholipid biosynthesis</keyword>
<comment type="caution">
    <text evidence="17">The sequence shown here is derived from an EMBL/GenBank/DDBJ whole genome shotgun (WGS) entry which is preliminary data.</text>
</comment>
<evidence type="ECO:0000256" key="8">
    <source>
        <dbReference type="ARBA" id="ARBA00022692"/>
    </source>
</evidence>
<evidence type="ECO:0000256" key="13">
    <source>
        <dbReference type="ARBA" id="ARBA00023264"/>
    </source>
</evidence>
<accession>A0A017RYS3</accession>
<dbReference type="GO" id="GO:0008654">
    <property type="term" value="P:phospholipid biosynthetic process"/>
    <property type="evidence" value="ECO:0007669"/>
    <property type="project" value="UniProtKB-KW"/>
</dbReference>
<evidence type="ECO:0000256" key="11">
    <source>
        <dbReference type="ARBA" id="ARBA00023136"/>
    </source>
</evidence>
<evidence type="ECO:0000256" key="12">
    <source>
        <dbReference type="ARBA" id="ARBA00023209"/>
    </source>
</evidence>
<dbReference type="Proteomes" id="UP000019681">
    <property type="component" value="Unassembled WGS sequence"/>
</dbReference>
<dbReference type="NCBIfam" id="TIGR00473">
    <property type="entry name" value="pssA"/>
    <property type="match status" value="1"/>
</dbReference>
<evidence type="ECO:0000256" key="14">
    <source>
        <dbReference type="ARBA" id="ARBA00032361"/>
    </source>
</evidence>
<comment type="subcellular location">
    <subcellularLocation>
        <location evidence="2">Endomembrane system</location>
        <topology evidence="2">Multi-pass membrane protein</topology>
    </subcellularLocation>
</comment>
<keyword evidence="6" id="KW-0444">Lipid biosynthesis</keyword>
<evidence type="ECO:0000256" key="7">
    <source>
        <dbReference type="ARBA" id="ARBA00022679"/>
    </source>
</evidence>
<evidence type="ECO:0000256" key="15">
    <source>
        <dbReference type="RuleBase" id="RU003750"/>
    </source>
</evidence>
<evidence type="ECO:0000313" key="17">
    <source>
        <dbReference type="EMBL" id="EYE89055.1"/>
    </source>
</evidence>
<evidence type="ECO:0000256" key="9">
    <source>
        <dbReference type="ARBA" id="ARBA00022989"/>
    </source>
</evidence>
<dbReference type="EMBL" id="AZQP01000009">
    <property type="protein sequence ID" value="EYE89055.1"/>
    <property type="molecule type" value="Genomic_DNA"/>
</dbReference>
<keyword evidence="13" id="KW-1208">Phospholipid metabolism</keyword>
<gene>
    <name evidence="17" type="ORF">Q428_04450</name>
</gene>
<keyword evidence="9 16" id="KW-1133">Transmembrane helix</keyword>
<evidence type="ECO:0000256" key="4">
    <source>
        <dbReference type="ARBA" id="ARBA00013174"/>
    </source>
</evidence>
<feature type="transmembrane region" description="Helical" evidence="16">
    <location>
        <begin position="147"/>
        <end position="166"/>
    </location>
</feature>
<organism evidence="17 18">
    <name type="scientific">Fervidicella metallireducens AeB</name>
    <dbReference type="NCBI Taxonomy" id="1403537"/>
    <lineage>
        <taxon>Bacteria</taxon>
        <taxon>Bacillati</taxon>
        <taxon>Bacillota</taxon>
        <taxon>Clostridia</taxon>
        <taxon>Eubacteriales</taxon>
        <taxon>Clostridiaceae</taxon>
        <taxon>Fervidicella</taxon>
    </lineage>
</organism>
<dbReference type="Pfam" id="PF01066">
    <property type="entry name" value="CDP-OH_P_transf"/>
    <property type="match status" value="1"/>
</dbReference>
<dbReference type="OrthoDB" id="9777147at2"/>
<dbReference type="PANTHER" id="PTHR14269:SF61">
    <property type="entry name" value="CDP-DIACYLGLYCEROL--SERINE O-PHOSPHATIDYLTRANSFERASE"/>
    <property type="match status" value="1"/>
</dbReference>
<dbReference type="STRING" id="1403537.Q428_04450"/>
<dbReference type="RefSeq" id="WP_035378534.1">
    <property type="nucleotide sequence ID" value="NZ_AZQP01000009.1"/>
</dbReference>
<dbReference type="InterPro" id="IPR048254">
    <property type="entry name" value="CDP_ALCOHOL_P_TRANSF_CS"/>
</dbReference>
<dbReference type="InterPro" id="IPR004533">
    <property type="entry name" value="CDP-diaglyc--ser_O-PTrfase"/>
</dbReference>
<dbReference type="GO" id="GO:0016020">
    <property type="term" value="C:membrane"/>
    <property type="evidence" value="ECO:0007669"/>
    <property type="project" value="InterPro"/>
</dbReference>
<proteinExistence type="inferred from homology"/>
<keyword evidence="11 16" id="KW-0472">Membrane</keyword>
<dbReference type="Gene3D" id="1.20.120.1760">
    <property type="match status" value="1"/>
</dbReference>
<feature type="transmembrane region" description="Helical" evidence="16">
    <location>
        <begin position="91"/>
        <end position="109"/>
    </location>
</feature>
<evidence type="ECO:0000313" key="18">
    <source>
        <dbReference type="Proteomes" id="UP000019681"/>
    </source>
</evidence>
<dbReference type="GO" id="GO:0012505">
    <property type="term" value="C:endomembrane system"/>
    <property type="evidence" value="ECO:0007669"/>
    <property type="project" value="UniProtKB-SubCell"/>
</dbReference>
<evidence type="ECO:0000256" key="3">
    <source>
        <dbReference type="ARBA" id="ARBA00010441"/>
    </source>
</evidence>
<dbReference type="InterPro" id="IPR000462">
    <property type="entry name" value="CDP-OH_P_trans"/>
</dbReference>
<keyword evidence="10" id="KW-0443">Lipid metabolism</keyword>
<keyword evidence="8 16" id="KW-0812">Transmembrane</keyword>
<comment type="catalytic activity">
    <reaction evidence="1">
        <text>a CDP-1,2-diacyl-sn-glycerol + L-serine = a 1,2-diacyl-sn-glycero-3-phospho-L-serine + CMP + H(+)</text>
        <dbReference type="Rhea" id="RHEA:16913"/>
        <dbReference type="ChEBI" id="CHEBI:15378"/>
        <dbReference type="ChEBI" id="CHEBI:33384"/>
        <dbReference type="ChEBI" id="CHEBI:57262"/>
        <dbReference type="ChEBI" id="CHEBI:58332"/>
        <dbReference type="ChEBI" id="CHEBI:60377"/>
        <dbReference type="EC" id="2.7.8.8"/>
    </reaction>
</comment>
<keyword evidence="7 15" id="KW-0808">Transferase</keyword>
<keyword evidence="18" id="KW-1185">Reference proteome</keyword>
<feature type="transmembrane region" description="Helical" evidence="16">
    <location>
        <begin position="121"/>
        <end position="141"/>
    </location>
</feature>
<evidence type="ECO:0000256" key="16">
    <source>
        <dbReference type="SAM" id="Phobius"/>
    </source>
</evidence>